<dbReference type="InterPro" id="IPR015421">
    <property type="entry name" value="PyrdxlP-dep_Trfase_major"/>
</dbReference>
<evidence type="ECO:0000313" key="5">
    <source>
        <dbReference type="Proteomes" id="UP000178121"/>
    </source>
</evidence>
<dbReference type="PANTHER" id="PTHR43713:SF3">
    <property type="entry name" value="GLUTAMATE-1-SEMIALDEHYDE 2,1-AMINOMUTASE 1, CHLOROPLASTIC-RELATED"/>
    <property type="match status" value="1"/>
</dbReference>
<evidence type="ECO:0000256" key="1">
    <source>
        <dbReference type="ARBA" id="ARBA00001933"/>
    </source>
</evidence>
<comment type="caution">
    <text evidence="4">The sequence shown here is derived from an EMBL/GenBank/DDBJ whole genome shotgun (WGS) entry which is preliminary data.</text>
</comment>
<dbReference type="InterPro" id="IPR005814">
    <property type="entry name" value="Aminotrans_3"/>
</dbReference>
<dbReference type="Pfam" id="PF00202">
    <property type="entry name" value="Aminotran_3"/>
    <property type="match status" value="1"/>
</dbReference>
<dbReference type="EMBL" id="MHRI01000030">
    <property type="protein sequence ID" value="OHA20385.1"/>
    <property type="molecule type" value="Genomic_DNA"/>
</dbReference>
<accession>A0A1G2M901</accession>
<evidence type="ECO:0000256" key="2">
    <source>
        <dbReference type="ARBA" id="ARBA00022898"/>
    </source>
</evidence>
<dbReference type="GO" id="GO:0008483">
    <property type="term" value="F:transaminase activity"/>
    <property type="evidence" value="ECO:0007669"/>
    <property type="project" value="InterPro"/>
</dbReference>
<evidence type="ECO:0000256" key="3">
    <source>
        <dbReference type="RuleBase" id="RU003560"/>
    </source>
</evidence>
<evidence type="ECO:0000313" key="4">
    <source>
        <dbReference type="EMBL" id="OHA20385.1"/>
    </source>
</evidence>
<dbReference type="InterPro" id="IPR049704">
    <property type="entry name" value="Aminotrans_3_PPA_site"/>
</dbReference>
<evidence type="ECO:0008006" key="6">
    <source>
        <dbReference type="Google" id="ProtNLM"/>
    </source>
</evidence>
<comment type="similarity">
    <text evidence="3">Belongs to the class-III pyridoxal-phosphate-dependent aminotransferase family.</text>
</comment>
<dbReference type="PROSITE" id="PS00600">
    <property type="entry name" value="AA_TRANSFER_CLASS_3"/>
    <property type="match status" value="1"/>
</dbReference>
<name>A0A1G2M901_9BACT</name>
<dbReference type="PANTHER" id="PTHR43713">
    <property type="entry name" value="GLUTAMATE-1-SEMIALDEHYDE 2,1-AMINOMUTASE"/>
    <property type="match status" value="1"/>
</dbReference>
<comment type="cofactor">
    <cofactor evidence="1">
        <name>pyridoxal 5'-phosphate</name>
        <dbReference type="ChEBI" id="CHEBI:597326"/>
    </cofactor>
</comment>
<dbReference type="Gene3D" id="3.90.1150.10">
    <property type="entry name" value="Aspartate Aminotransferase, domain 1"/>
    <property type="match status" value="1"/>
</dbReference>
<dbReference type="InterPro" id="IPR015424">
    <property type="entry name" value="PyrdxlP-dep_Trfase"/>
</dbReference>
<dbReference type="AlphaFoldDB" id="A0A1G2M901"/>
<dbReference type="Gene3D" id="3.40.640.10">
    <property type="entry name" value="Type I PLP-dependent aspartate aminotransferase-like (Major domain)"/>
    <property type="match status" value="1"/>
</dbReference>
<gene>
    <name evidence="4" type="ORF">A2849_01245</name>
</gene>
<keyword evidence="2 3" id="KW-0663">Pyridoxal phosphate</keyword>
<dbReference type="CDD" id="cd00610">
    <property type="entry name" value="OAT_like"/>
    <property type="match status" value="1"/>
</dbReference>
<protein>
    <recommendedName>
        <fullName evidence="6">Glutamate-1-semialdehyde 2,1-aminomutase</fullName>
    </recommendedName>
</protein>
<sequence>MLKTGSKKYRKSLAHYEVAKQLLPNQTQTLSKGPGQFVPGEMPLFNKRAKGCYVWDVDGNKYLDFIGARWPIILGYAYPSVDRAIKRQLKDGITFPQPHPLEVEVAELLTEVIPSAEMVRFAKNGSDATSGAVRIARAFTGREIILQCGYHGAQDWFLITTARNAGVPRCLKEIIHSFNYNDLPSLEALFKRFKGKVAAVIMEPMYAKEPKDNFLQKAKDLAHKEGALLIFDEIITGFRWSIGGAQKYFGVTPDLSCFGKAMSNGMPLSAIVGRRDVMQGTEHIFLSMTYGGECLSLAAAKATITELRKPAVLAHIWKMGGLVKKGVQALINKHGLIDVVECIGVPPTPVMTFKNARGESESALKTLFQKYLFDQHIMYAGYFNMTYSHTRKDVETALTAVDRAFGSLSKDLEAKSVGKKMSHPPEPVFKHAN</sequence>
<reference evidence="4 5" key="1">
    <citation type="journal article" date="2016" name="Nat. Commun.">
        <title>Thousands of microbial genomes shed light on interconnected biogeochemical processes in an aquifer system.</title>
        <authorList>
            <person name="Anantharaman K."/>
            <person name="Brown C.T."/>
            <person name="Hug L.A."/>
            <person name="Sharon I."/>
            <person name="Castelle C.J."/>
            <person name="Probst A.J."/>
            <person name="Thomas B.C."/>
            <person name="Singh A."/>
            <person name="Wilkins M.J."/>
            <person name="Karaoz U."/>
            <person name="Brodie E.L."/>
            <person name="Williams K.H."/>
            <person name="Hubbard S.S."/>
            <person name="Banfield J.F."/>
        </authorList>
    </citation>
    <scope>NUCLEOTIDE SEQUENCE [LARGE SCALE GENOMIC DNA]</scope>
</reference>
<dbReference type="InterPro" id="IPR015422">
    <property type="entry name" value="PyrdxlP-dep_Trfase_small"/>
</dbReference>
<proteinExistence type="inferred from homology"/>
<organism evidence="4 5">
    <name type="scientific">Candidatus Taylorbacteria bacterium RIFCSPHIGHO2_01_FULL_51_15</name>
    <dbReference type="NCBI Taxonomy" id="1802304"/>
    <lineage>
        <taxon>Bacteria</taxon>
        <taxon>Candidatus Tayloriibacteriota</taxon>
    </lineage>
</organism>
<dbReference type="SUPFAM" id="SSF53383">
    <property type="entry name" value="PLP-dependent transferases"/>
    <property type="match status" value="1"/>
</dbReference>
<dbReference type="Proteomes" id="UP000178121">
    <property type="component" value="Unassembled WGS sequence"/>
</dbReference>
<dbReference type="GO" id="GO:0030170">
    <property type="term" value="F:pyridoxal phosphate binding"/>
    <property type="evidence" value="ECO:0007669"/>
    <property type="project" value="InterPro"/>
</dbReference>